<dbReference type="PANTHER" id="PTHR43272:SF43">
    <property type="entry name" value="LONG-CHAIN-FATTY-ACID--COA LIGASE"/>
    <property type="match status" value="1"/>
</dbReference>
<keyword evidence="6" id="KW-1185">Reference proteome</keyword>
<evidence type="ECO:0000256" key="2">
    <source>
        <dbReference type="ARBA" id="ARBA00022832"/>
    </source>
</evidence>
<dbReference type="EMBL" id="JBICCN010000145">
    <property type="protein sequence ID" value="KAL3089320.1"/>
    <property type="molecule type" value="Genomic_DNA"/>
</dbReference>
<accession>A0ABD2JFG0</accession>
<dbReference type="GO" id="GO:0004467">
    <property type="term" value="F:long-chain fatty acid-CoA ligase activity"/>
    <property type="evidence" value="ECO:0007669"/>
    <property type="project" value="UniProtKB-EC"/>
</dbReference>
<keyword evidence="2" id="KW-0443">Lipid metabolism</keyword>
<evidence type="ECO:0000313" key="5">
    <source>
        <dbReference type="EMBL" id="KAL3089320.1"/>
    </source>
</evidence>
<proteinExistence type="predicted"/>
<evidence type="ECO:0000256" key="3">
    <source>
        <dbReference type="ARBA" id="ARBA00026121"/>
    </source>
</evidence>
<dbReference type="AlphaFoldDB" id="A0ABD2JFG0"/>
<protein>
    <recommendedName>
        <fullName evidence="3">long-chain-fatty-acid--CoA ligase</fullName>
        <ecNumber evidence="3">6.2.1.3</ecNumber>
    </recommendedName>
</protein>
<dbReference type="InterPro" id="IPR042099">
    <property type="entry name" value="ANL_N_sf"/>
</dbReference>
<dbReference type="Proteomes" id="UP001620645">
    <property type="component" value="Unassembled WGS sequence"/>
</dbReference>
<name>A0ABD2JFG0_HETSC</name>
<sequence length="109" mass="12426">MKSVVAQSNPFKQWLFRLAYAQKLALLRKCIVTNRSIWDRLVFSKIQQQLGGRVRLIVTGFALIAPEVLQDLRIAFGTTIIERYGQTECTAMVTVTWPGDVDPIMQNEI</sequence>
<dbReference type="Gene3D" id="3.40.50.12780">
    <property type="entry name" value="N-terminal domain of ligase-like"/>
    <property type="match status" value="1"/>
</dbReference>
<evidence type="ECO:0000313" key="6">
    <source>
        <dbReference type="Proteomes" id="UP001620645"/>
    </source>
</evidence>
<feature type="domain" description="AMP-dependent synthetase/ligase" evidence="4">
    <location>
        <begin position="36"/>
        <end position="99"/>
    </location>
</feature>
<dbReference type="EC" id="6.2.1.3" evidence="3"/>
<dbReference type="Pfam" id="PF00501">
    <property type="entry name" value="AMP-binding"/>
    <property type="match status" value="1"/>
</dbReference>
<reference evidence="5 6" key="1">
    <citation type="submission" date="2024-10" db="EMBL/GenBank/DDBJ databases">
        <authorList>
            <person name="Kim D."/>
        </authorList>
    </citation>
    <scope>NUCLEOTIDE SEQUENCE [LARGE SCALE GENOMIC DNA]</scope>
    <source>
        <strain evidence="5">Taebaek</strain>
    </source>
</reference>
<comment type="caution">
    <text evidence="5">The sequence shown here is derived from an EMBL/GenBank/DDBJ whole genome shotgun (WGS) entry which is preliminary data.</text>
</comment>
<organism evidence="5 6">
    <name type="scientific">Heterodera schachtii</name>
    <name type="common">Sugarbeet cyst nematode worm</name>
    <name type="synonym">Tylenchus schachtii</name>
    <dbReference type="NCBI Taxonomy" id="97005"/>
    <lineage>
        <taxon>Eukaryota</taxon>
        <taxon>Metazoa</taxon>
        <taxon>Ecdysozoa</taxon>
        <taxon>Nematoda</taxon>
        <taxon>Chromadorea</taxon>
        <taxon>Rhabditida</taxon>
        <taxon>Tylenchina</taxon>
        <taxon>Tylenchomorpha</taxon>
        <taxon>Tylenchoidea</taxon>
        <taxon>Heteroderidae</taxon>
        <taxon>Heteroderinae</taxon>
        <taxon>Heterodera</taxon>
    </lineage>
</organism>
<dbReference type="InterPro" id="IPR000873">
    <property type="entry name" value="AMP-dep_synth/lig_dom"/>
</dbReference>
<gene>
    <name evidence="5" type="ORF">niasHS_007042</name>
</gene>
<keyword evidence="1" id="KW-0436">Ligase</keyword>
<keyword evidence="2" id="KW-0276">Fatty acid metabolism</keyword>
<dbReference type="SUPFAM" id="SSF56801">
    <property type="entry name" value="Acetyl-CoA synthetase-like"/>
    <property type="match status" value="1"/>
</dbReference>
<evidence type="ECO:0000259" key="4">
    <source>
        <dbReference type="Pfam" id="PF00501"/>
    </source>
</evidence>
<evidence type="ECO:0000256" key="1">
    <source>
        <dbReference type="ARBA" id="ARBA00022598"/>
    </source>
</evidence>
<dbReference type="PANTHER" id="PTHR43272">
    <property type="entry name" value="LONG-CHAIN-FATTY-ACID--COA LIGASE"/>
    <property type="match status" value="1"/>
</dbReference>